<feature type="transmembrane region" description="Helical" evidence="1">
    <location>
        <begin position="6"/>
        <end position="27"/>
    </location>
</feature>
<protein>
    <recommendedName>
        <fullName evidence="2">N-acetyltransferase domain-containing protein</fullName>
    </recommendedName>
</protein>
<dbReference type="InterPro" id="IPR000182">
    <property type="entry name" value="GNAT_dom"/>
</dbReference>
<sequence>MHQTTLEAYLTTSSLTIFCIFVVRFSISSKIMIRPREATVADIPQIRDINHYYIVNTSLTFATTPPPIFEYEDRLRDLKRRRLPFLVLASDQRKTHDGADLVLGYAYLSPFRGHLLAYAPTVELSIFMHPDERDHGLGTILLEAIMNMVRDGQVEHRCEERVGDIGSLVPGGSIGVSTDARVRNVIAVVAIDPDTYMNGEGLRTWYTQRGFVEKGRLDSVGEKNGKWIDTVYLQYTAPKPMPTEFEQSVARLQSWH</sequence>
<dbReference type="SUPFAM" id="SSF55729">
    <property type="entry name" value="Acyl-CoA N-acyltransferases (Nat)"/>
    <property type="match status" value="1"/>
</dbReference>
<evidence type="ECO:0000259" key="2">
    <source>
        <dbReference type="PROSITE" id="PS51186"/>
    </source>
</evidence>
<keyword evidence="4" id="KW-1185">Reference proteome</keyword>
<organism evidence="3 4">
    <name type="scientific">Penicillium arizonense</name>
    <dbReference type="NCBI Taxonomy" id="1835702"/>
    <lineage>
        <taxon>Eukaryota</taxon>
        <taxon>Fungi</taxon>
        <taxon>Dikarya</taxon>
        <taxon>Ascomycota</taxon>
        <taxon>Pezizomycotina</taxon>
        <taxon>Eurotiomycetes</taxon>
        <taxon>Eurotiomycetidae</taxon>
        <taxon>Eurotiales</taxon>
        <taxon>Aspergillaceae</taxon>
        <taxon>Penicillium</taxon>
    </lineage>
</organism>
<dbReference type="EMBL" id="LXJU01000006">
    <property type="protein sequence ID" value="OGE54415.1"/>
    <property type="molecule type" value="Genomic_DNA"/>
</dbReference>
<keyword evidence="1" id="KW-0472">Membrane</keyword>
<dbReference type="GO" id="GO:0016747">
    <property type="term" value="F:acyltransferase activity, transferring groups other than amino-acyl groups"/>
    <property type="evidence" value="ECO:0007669"/>
    <property type="project" value="InterPro"/>
</dbReference>
<accession>A0A1F5LMQ8</accession>
<dbReference type="AlphaFoldDB" id="A0A1F5LMQ8"/>
<dbReference type="PROSITE" id="PS51186">
    <property type="entry name" value="GNAT"/>
    <property type="match status" value="1"/>
</dbReference>
<evidence type="ECO:0000256" key="1">
    <source>
        <dbReference type="SAM" id="Phobius"/>
    </source>
</evidence>
<keyword evidence="1" id="KW-0812">Transmembrane</keyword>
<dbReference type="CDD" id="cd04301">
    <property type="entry name" value="NAT_SF"/>
    <property type="match status" value="1"/>
</dbReference>
<dbReference type="STRING" id="1835702.A0A1F5LMQ8"/>
<evidence type="ECO:0000313" key="4">
    <source>
        <dbReference type="Proteomes" id="UP000177622"/>
    </source>
</evidence>
<dbReference type="Proteomes" id="UP000177622">
    <property type="component" value="Unassembled WGS sequence"/>
</dbReference>
<dbReference type="RefSeq" id="XP_022489850.1">
    <property type="nucleotide sequence ID" value="XM_022630120.1"/>
</dbReference>
<reference evidence="3 4" key="1">
    <citation type="journal article" date="2016" name="Sci. Rep.">
        <title>Penicillium arizonense, a new, genome sequenced fungal species, reveals a high chemical diversity in secreted metabolites.</title>
        <authorList>
            <person name="Grijseels S."/>
            <person name="Nielsen J.C."/>
            <person name="Randelovic M."/>
            <person name="Nielsen J."/>
            <person name="Nielsen K.F."/>
            <person name="Workman M."/>
            <person name="Frisvad J.C."/>
        </authorList>
    </citation>
    <scope>NUCLEOTIDE SEQUENCE [LARGE SCALE GENOMIC DNA]</scope>
    <source>
        <strain evidence="3 4">CBS 141311</strain>
    </source>
</reference>
<evidence type="ECO:0000313" key="3">
    <source>
        <dbReference type="EMBL" id="OGE54415.1"/>
    </source>
</evidence>
<dbReference type="InterPro" id="IPR016181">
    <property type="entry name" value="Acyl_CoA_acyltransferase"/>
</dbReference>
<name>A0A1F5LMQ8_PENAI</name>
<dbReference type="Pfam" id="PF00583">
    <property type="entry name" value="Acetyltransf_1"/>
    <property type="match status" value="1"/>
</dbReference>
<dbReference type="OrthoDB" id="2129362at2759"/>
<gene>
    <name evidence="3" type="ORF">PENARI_c006G00670</name>
</gene>
<dbReference type="GeneID" id="34574854"/>
<comment type="caution">
    <text evidence="3">The sequence shown here is derived from an EMBL/GenBank/DDBJ whole genome shotgun (WGS) entry which is preliminary data.</text>
</comment>
<proteinExistence type="predicted"/>
<keyword evidence="1" id="KW-1133">Transmembrane helix</keyword>
<feature type="domain" description="N-acetyltransferase" evidence="2">
    <location>
        <begin position="33"/>
        <end position="238"/>
    </location>
</feature>
<dbReference type="Gene3D" id="3.40.630.30">
    <property type="match status" value="1"/>
</dbReference>